<dbReference type="PANTHER" id="PTHR33420">
    <property type="entry name" value="FIMBRIAL SUBUNIT ELFA-RELATED"/>
    <property type="match status" value="1"/>
</dbReference>
<evidence type="ECO:0000313" key="3">
    <source>
        <dbReference type="EMBL" id="KJF77597.1"/>
    </source>
</evidence>
<keyword evidence="1" id="KW-0732">Signal</keyword>
<protein>
    <submittedName>
        <fullName evidence="3">Fimbrial protein</fullName>
    </submittedName>
</protein>
<evidence type="ECO:0000259" key="2">
    <source>
        <dbReference type="Pfam" id="PF00419"/>
    </source>
</evidence>
<feature type="signal peptide" evidence="1">
    <location>
        <begin position="1"/>
        <end position="23"/>
    </location>
</feature>
<dbReference type="EMBL" id="JZSH01000127">
    <property type="protein sequence ID" value="KJF77597.1"/>
    <property type="molecule type" value="Genomic_DNA"/>
</dbReference>
<dbReference type="InterPro" id="IPR050263">
    <property type="entry name" value="Bact_Fimbrial_Adh_Pro"/>
</dbReference>
<organism evidence="3 4">
    <name type="scientific">Morganella morganii</name>
    <name type="common">Proteus morganii</name>
    <dbReference type="NCBI Taxonomy" id="582"/>
    <lineage>
        <taxon>Bacteria</taxon>
        <taxon>Pseudomonadati</taxon>
        <taxon>Pseudomonadota</taxon>
        <taxon>Gammaproteobacteria</taxon>
        <taxon>Enterobacterales</taxon>
        <taxon>Morganellaceae</taxon>
        <taxon>Morganella</taxon>
    </lineage>
</organism>
<feature type="domain" description="Fimbrial-type adhesion" evidence="2">
    <location>
        <begin position="31"/>
        <end position="177"/>
    </location>
</feature>
<dbReference type="InterPro" id="IPR036937">
    <property type="entry name" value="Adhesion_dom_fimbrial_sf"/>
</dbReference>
<dbReference type="SUPFAM" id="SSF49401">
    <property type="entry name" value="Bacterial adhesins"/>
    <property type="match status" value="1"/>
</dbReference>
<comment type="caution">
    <text evidence="3">The sequence shown here is derived from an EMBL/GenBank/DDBJ whole genome shotgun (WGS) entry which is preliminary data.</text>
</comment>
<dbReference type="Gene3D" id="2.60.40.1090">
    <property type="entry name" value="Fimbrial-type adhesion domain"/>
    <property type="match status" value="1"/>
</dbReference>
<sequence>MKKTLLASSIIALTLTAASTSFAADVGSGTIEFNGTVNSGACSIVPSSINKEVQLGSIPAVSLKTAGAQGPNVDFTLELADCVLDPAASGTDYSKVTVKFTGQMDAAGVLWANSGTAQNVGILFQDGNGTNLKTGDVITQNLNAGSNTINLSARMQALGVATGGSVKSTVAYVLDYQ</sequence>
<dbReference type="AlphaFoldDB" id="A0A0D8L6W0"/>
<accession>A0A0D8L6W0</accession>
<feature type="chain" id="PRO_5002332490" evidence="1">
    <location>
        <begin position="24"/>
        <end position="177"/>
    </location>
</feature>
<dbReference type="GO" id="GO:0009289">
    <property type="term" value="C:pilus"/>
    <property type="evidence" value="ECO:0007669"/>
    <property type="project" value="InterPro"/>
</dbReference>
<dbReference type="InterPro" id="IPR008966">
    <property type="entry name" value="Adhesion_dom_sf"/>
</dbReference>
<name>A0A0D8L6W0_MORMO</name>
<reference evidence="3 4" key="1">
    <citation type="submission" date="2015-02" db="EMBL/GenBank/DDBJ databases">
        <title>Whole genome shotgun sequencing of cultured foodborne pathogen.</title>
        <authorList>
            <person name="Timme R."/>
            <person name="Allard M.W."/>
            <person name="Strain E."/>
            <person name="Evans P.S."/>
            <person name="Brown E."/>
        </authorList>
    </citation>
    <scope>NUCLEOTIDE SEQUENCE [LARGE SCALE GENOMIC DNA]</scope>
    <source>
        <strain evidence="3 4">GCSL-TSO-24</strain>
    </source>
</reference>
<dbReference type="PATRIC" id="fig|582.24.peg.3696"/>
<dbReference type="Proteomes" id="UP000032582">
    <property type="component" value="Unassembled WGS sequence"/>
</dbReference>
<dbReference type="Pfam" id="PF00419">
    <property type="entry name" value="Fimbrial"/>
    <property type="match status" value="1"/>
</dbReference>
<dbReference type="PANTHER" id="PTHR33420:SF11">
    <property type="entry name" value="FIMBRIAL-LIKE PROTEIN"/>
    <property type="match status" value="1"/>
</dbReference>
<dbReference type="GO" id="GO:0043709">
    <property type="term" value="P:cell adhesion involved in single-species biofilm formation"/>
    <property type="evidence" value="ECO:0007669"/>
    <property type="project" value="TreeGrafter"/>
</dbReference>
<evidence type="ECO:0000256" key="1">
    <source>
        <dbReference type="SAM" id="SignalP"/>
    </source>
</evidence>
<evidence type="ECO:0000313" key="4">
    <source>
        <dbReference type="Proteomes" id="UP000032582"/>
    </source>
</evidence>
<dbReference type="InterPro" id="IPR000259">
    <property type="entry name" value="Adhesion_dom_fimbrial"/>
</dbReference>
<gene>
    <name evidence="3" type="ORF">UA45_11765</name>
</gene>
<proteinExistence type="predicted"/>